<feature type="compositionally biased region" description="Polar residues" evidence="1">
    <location>
        <begin position="320"/>
        <end position="332"/>
    </location>
</feature>
<proteinExistence type="predicted"/>
<feature type="compositionally biased region" description="Polar residues" evidence="1">
    <location>
        <begin position="534"/>
        <end position="544"/>
    </location>
</feature>
<reference evidence="2 3" key="1">
    <citation type="journal article" date="2022" name="bioRxiv">
        <title>Genomics of Preaxostyla Flagellates Illuminates Evolutionary Transitions and the Path Towards Mitochondrial Loss.</title>
        <authorList>
            <person name="Novak L.V.F."/>
            <person name="Treitli S.C."/>
            <person name="Pyrih J."/>
            <person name="Halakuc P."/>
            <person name="Pipaliya S.V."/>
            <person name="Vacek V."/>
            <person name="Brzon O."/>
            <person name="Soukal P."/>
            <person name="Eme L."/>
            <person name="Dacks J.B."/>
            <person name="Karnkowska A."/>
            <person name="Elias M."/>
            <person name="Hampl V."/>
        </authorList>
    </citation>
    <scope>NUCLEOTIDE SEQUENCE [LARGE SCALE GENOMIC DNA]</scope>
    <source>
        <strain evidence="2">NAU3</strain>
        <tissue evidence="2">Gut</tissue>
    </source>
</reference>
<name>A0ABQ9X401_9EUKA</name>
<gene>
    <name evidence="2" type="ORF">BLNAU_19018</name>
</gene>
<feature type="region of interest" description="Disordered" evidence="1">
    <location>
        <begin position="841"/>
        <end position="876"/>
    </location>
</feature>
<feature type="region of interest" description="Disordered" evidence="1">
    <location>
        <begin position="470"/>
        <end position="490"/>
    </location>
</feature>
<keyword evidence="3" id="KW-1185">Reference proteome</keyword>
<feature type="compositionally biased region" description="Polar residues" evidence="1">
    <location>
        <begin position="1547"/>
        <end position="1558"/>
    </location>
</feature>
<feature type="region of interest" description="Disordered" evidence="1">
    <location>
        <begin position="518"/>
        <end position="544"/>
    </location>
</feature>
<sequence length="2480" mass="274540">MFIIVAPKNPNLRPPDSEEGPQESQPASKTLPGIIKKLIQLIVSNIRITITDVSVLIRNKPSHILNGRILDPTNAEDLLPRENDILLNIGTIALSAPRKEDLASAKRDNSDLPDLSSFHKIWETTTSISGKSRNPISLVADILQLKVSLIKTSPKLSLHKSAKPPLEVMFSLDSVKLLALSFFDPSMSITQLSFYLSRDYTRFWLDVSNARLFATFDAILGFVDTLQQFSDPQFDPPPTQTVQKPEEKKGWFARMGGMFGWGGKANAEIGPDETKLADFVSELEKETGQHFETGELEDTLTWADLQIEQRKKKEEANEHPSLTPSTSPQNLVQPELPNSVPSTQSPSPLSLSSVIRSALDASVGNTFLAEHQPATPPSLLQKSVVLVVPPSSVRVDSLQKMDDEAVRGMYCTQFDRAGPANIARMGEIIQNNLDLDKEMENYEIDQKHRRLMKAAQSSTMPLPSLSEALLGELSDKPPSPPPPSLKPARTALAESAEAIRMVQTLDILWEMKREEIEASSSWDGEGERDVLGDSTETTHLQNSSPSSAFQFGMAVRVTIDSVTVECPLRSFQSPDLDRPVVDDILQFSLQNTDFIAVVPLLPQNTTKLIDSPNLSSLCPHPTIALAINSTRLALISRSKSAFFVLDTSFFLPLDLIVRINKELVPPTKGKRKKDQLPHYFVANAYEPLRMFLPNKQWELPTVGAEDAALLDADDGSEFVVFEMGDEALRMRREEDRNASKQLMARLKKGKEHVVVGKKVKSSALLLSLDFFNKNWVANEARRWADKSKDRISPTSVEEESIAEQLNRVKASLTIPPTHVTLPSDLILFATHASDVMGASLSGRHAKETREKQPKKPSADSEAVEEREEESDHQSLQKNQVECSLTFDWFFGNVVFTKTPLFIRRELTPISPSENTSSLIDISPIHPDFVSAKLPVALRRQTFAYSASFSIQDITARSMLTYSSIASASSTSFPVPRTINSPFVLSPELPLLESDCCVGSILDHPPTLIVLLSTVDMTTHWPSELCDCSFHSLALHLSSDVKSFNKTHSPTDLLLLPSSSSCHPILLVDSLTTVTFIHQSAFSSPNSSFADVEHIPRLFTTRLEEGISSFEILSQSPQTKTESRKEKPRPFDIAEAAFQSEIDGIHQNQSRADFQLGVDLGRVLVCLDLDESEEKSHSSNPNRGMPFMWKQLNKKQKTSKLVHPIQLINHSIDFLLSVLPGASQPAQTPTISPSSPIVGHSASSIVVRCSQTVSVLVLPLFCHVSIGNIVVSLQRWMMTTDEHSTSALSLALTVQSVEVSASRADLHVPILSVEKNVHSSLTPPQPKGPSSGPSFNQPHLSLVQTHPRIAATPICFILAIQDQTDRRSGALQKHLLLSGLIKHVELLFLPAGFVVFERVWESVDLISQMFSKLSSQPPPQPTPEIPTKMHLEFWADESLVVVDPQNQYALELTRKGWETWNRNQHRTRTQHESSSVASMIQNAIAPKHDVEQPILRPAQEASEPPADTSDPPSENKEDNFLIQQFGLTQSIRNPLPVFSDFTAFGKQSQSRSISPTQQNVTSLSPPTPTVPRQARHFSSASPPRKAQRTLFGLRHCTSPIVVHASETDPSIFAFLHSSFDRLSERAERFMERPDAATPPNEDTHLTWRNNEKLLFLPSTTLITTPISKSNLLLISSKALLRDACFLMSGFAHRGNHKTDPTPIRASMAARMHELQFHLLHNVNKHRLSSRAPPPNTPTSTLLHSEGYTHVLTLFDLMFKRENVVNASSTAPEPSPSSIYAVHANSVQGSMNAQQLADFVRLALSVSNLFRGGMQLFGRAWPSEYFLPLRLHHFSEREKESIIRREMTNDTVRVEKHEAHVRIGQDVLRAMQRECSACGRDSFRLVAPGSVESTPNRLIIPPEILNDEKSLIEPKAKPPVAMAAPVFIHQSYKLLHIPHFLSPFIASAPIGSLLPSGSPRPPTSMIVNLFVRHTLLDLTLPTKGFIEVQLLHFGYQYESFLRIDEPFWAPSRSQAQSLQDFVFGTLVVKDRSVGSTFDIILGQAENSILACQSPPERIVRVPSFVPRVFTNTKGLDIVTGFGSSSFELGIVNGEYRSAAANAVRLRDSRFSLTEDSPTPICLHLESHLSIGEQDVPVSHSYAFYHLSPLFVNLHGETMHALLLFFAEMKLSDADRVPLPIDQIQTVALSPKELECLPHLLLLIPPPPPTLTSKFHLSLTDAQRQSIAERVGSPSNPISFAGYTTDVTFGHTLLIASFTSTSVLSYLSDLLNTLFSPDKDTQGAVINSIPSFSLVEVDYPAVHEREFEGGMVGSLTKCFSADAIFAAIKNSTIQDRNFLQLLALVPGAVQNTVGSTLLKVMKTGGQLIWDSGSFFIEFTRGLFRRFETANQDGDKADSEDPAMISWFKTIKHHLSSATTFVLQGNSKEQQTSIIRAGGRNNITLRVPHGVTVYRNGPETEICIAEDQADQCKGALILHSPSDT</sequence>
<feature type="region of interest" description="Disordered" evidence="1">
    <location>
        <begin position="1317"/>
        <end position="1336"/>
    </location>
</feature>
<evidence type="ECO:0000313" key="2">
    <source>
        <dbReference type="EMBL" id="KAK2946059.1"/>
    </source>
</evidence>
<evidence type="ECO:0000313" key="3">
    <source>
        <dbReference type="Proteomes" id="UP001281761"/>
    </source>
</evidence>
<feature type="region of interest" description="Disordered" evidence="1">
    <location>
        <begin position="310"/>
        <end position="351"/>
    </location>
</feature>
<comment type="caution">
    <text evidence="2">The sequence shown here is derived from an EMBL/GenBank/DDBJ whole genome shotgun (WGS) entry which is preliminary data.</text>
</comment>
<dbReference type="Proteomes" id="UP001281761">
    <property type="component" value="Unassembled WGS sequence"/>
</dbReference>
<dbReference type="EMBL" id="JARBJD010000239">
    <property type="protein sequence ID" value="KAK2946059.1"/>
    <property type="molecule type" value="Genomic_DNA"/>
</dbReference>
<evidence type="ECO:0008006" key="4">
    <source>
        <dbReference type="Google" id="ProtNLM"/>
    </source>
</evidence>
<feature type="compositionally biased region" description="Low complexity" evidence="1">
    <location>
        <begin position="339"/>
        <end position="351"/>
    </location>
</feature>
<accession>A0ABQ9X401</accession>
<evidence type="ECO:0000256" key="1">
    <source>
        <dbReference type="SAM" id="MobiDB-lite"/>
    </source>
</evidence>
<organism evidence="2 3">
    <name type="scientific">Blattamonas nauphoetae</name>
    <dbReference type="NCBI Taxonomy" id="2049346"/>
    <lineage>
        <taxon>Eukaryota</taxon>
        <taxon>Metamonada</taxon>
        <taxon>Preaxostyla</taxon>
        <taxon>Oxymonadida</taxon>
        <taxon>Blattamonas</taxon>
    </lineage>
</organism>
<protein>
    <recommendedName>
        <fullName evidence="4">Autophagy-related protein 2</fullName>
    </recommendedName>
</protein>
<feature type="region of interest" description="Disordered" evidence="1">
    <location>
        <begin position="1547"/>
        <end position="1582"/>
    </location>
</feature>
<feature type="region of interest" description="Disordered" evidence="1">
    <location>
        <begin position="6"/>
        <end position="29"/>
    </location>
</feature>
<feature type="compositionally biased region" description="Basic and acidic residues" evidence="1">
    <location>
        <begin position="844"/>
        <end position="858"/>
    </location>
</feature>